<reference evidence="2 3" key="1">
    <citation type="submission" date="2018-11" db="EMBL/GenBank/DDBJ databases">
        <authorList>
            <person name="Stevens M.J."/>
            <person name="Cernela N."/>
            <person name="Spoerry Serrano N."/>
            <person name="Schmitt S."/>
            <person name="Schrenzel J."/>
            <person name="Stephan R."/>
        </authorList>
    </citation>
    <scope>NUCLEOTIDE SEQUENCE [LARGE SCALE GENOMIC DNA]</scope>
    <source>
        <strain evidence="2 3">PP422</strain>
    </source>
</reference>
<evidence type="ECO:0000313" key="2">
    <source>
        <dbReference type="EMBL" id="RRR51632.1"/>
    </source>
</evidence>
<sequence>MLRWDLDKMKLDRLKEVDVREIWKHEQYDFSEWLSRTENIELLSDEIGLTLTEIDKEVFVGSYRCDIVAIDETTGIKVIIENQLELTDHDHLGKIITYASGLDAEVVIWIVKKAREEHRSAIDWLNNNTTKNISFFLIEIHAYQIGSSMPAPKFVLVEKPNDFTKLAKGNNHGGDLSKAQAERLYFWTQFNNVVATKNKPFNIRKATTDHWYDVAIGTSEAHISITLVNKSKSVGIEIYINNNKELFDKLSSHADEIHEELGFEMEWKRLDNRKVSRIIYYIKGLDFENHDNYNDLIDEVINKVIILRDVVKKYI</sequence>
<dbReference type="GO" id="GO:0003676">
    <property type="term" value="F:nucleic acid binding"/>
    <property type="evidence" value="ECO:0007669"/>
    <property type="project" value="InterPro"/>
</dbReference>
<comment type="caution">
    <text evidence="2">The sequence shown here is derived from an EMBL/GenBank/DDBJ whole genome shotgun (WGS) entry which is preliminary data.</text>
</comment>
<dbReference type="EMBL" id="RSDO01000015">
    <property type="protein sequence ID" value="RRR51632.1"/>
    <property type="molecule type" value="Genomic_DNA"/>
</dbReference>
<dbReference type="Gene3D" id="3.40.1350.10">
    <property type="match status" value="1"/>
</dbReference>
<dbReference type="InterPro" id="IPR025364">
    <property type="entry name" value="DUF4268"/>
</dbReference>
<name>A0A3R8XQ30_STRSU</name>
<dbReference type="AlphaFoldDB" id="A0A3R8XQ30"/>
<gene>
    <name evidence="2" type="ORF">EI998_08310</name>
</gene>
<proteinExistence type="predicted"/>
<dbReference type="Pfam" id="PF14088">
    <property type="entry name" value="DUF4268"/>
    <property type="match status" value="1"/>
</dbReference>
<evidence type="ECO:0000313" key="3">
    <source>
        <dbReference type="Proteomes" id="UP000274117"/>
    </source>
</evidence>
<accession>A0A3R8XQ30</accession>
<organism evidence="2 3">
    <name type="scientific">Streptococcus suis</name>
    <dbReference type="NCBI Taxonomy" id="1307"/>
    <lineage>
        <taxon>Bacteria</taxon>
        <taxon>Bacillati</taxon>
        <taxon>Bacillota</taxon>
        <taxon>Bacilli</taxon>
        <taxon>Lactobacillales</taxon>
        <taxon>Streptococcaceae</taxon>
        <taxon>Streptococcus</taxon>
    </lineage>
</organism>
<reference evidence="2 3" key="2">
    <citation type="submission" date="2018-12" db="EMBL/GenBank/DDBJ databases">
        <title>Whole-genome sequences of fifteen clinical Streptococcus suis strains isolated from pigs between 2006 and 2018.</title>
        <authorList>
            <person name="Stevens M.J.A."/>
            <person name="Cernela N."/>
            <person name="Spoerry Serrano N."/>
            <person name="Schmitt S."/>
            <person name="Schrenzel J."/>
            <person name="Stephan R."/>
        </authorList>
    </citation>
    <scope>NUCLEOTIDE SEQUENCE [LARGE SCALE GENOMIC DNA]</scope>
    <source>
        <strain evidence="2 3">PP422</strain>
    </source>
</reference>
<protein>
    <submittedName>
        <fullName evidence="2">DUF4268 domain-containing protein</fullName>
    </submittedName>
</protein>
<dbReference type="Proteomes" id="UP000274117">
    <property type="component" value="Unassembled WGS sequence"/>
</dbReference>
<feature type="domain" description="DUF4268" evidence="1">
    <location>
        <begin position="183"/>
        <end position="314"/>
    </location>
</feature>
<dbReference type="InterPro" id="IPR011856">
    <property type="entry name" value="tRNA_endonuc-like_dom_sf"/>
</dbReference>
<evidence type="ECO:0000259" key="1">
    <source>
        <dbReference type="Pfam" id="PF14088"/>
    </source>
</evidence>